<dbReference type="Proteomes" id="UP000187708">
    <property type="component" value="Unassembled WGS sequence"/>
</dbReference>
<evidence type="ECO:0000313" key="3">
    <source>
        <dbReference type="Proteomes" id="UP000187708"/>
    </source>
</evidence>
<feature type="transmembrane region" description="Helical" evidence="1">
    <location>
        <begin position="243"/>
        <end position="265"/>
    </location>
</feature>
<dbReference type="AlphaFoldDB" id="A0A8B4CH87"/>
<dbReference type="EMBL" id="FTSV01000104">
    <property type="protein sequence ID" value="SIX94915.1"/>
    <property type="molecule type" value="Genomic_DNA"/>
</dbReference>
<keyword evidence="1" id="KW-0812">Transmembrane</keyword>
<protein>
    <recommendedName>
        <fullName evidence="4">Inner membrane protein yafU</fullName>
    </recommendedName>
</protein>
<gene>
    <name evidence="2" type="ORF">SAMEA2054241_02991</name>
</gene>
<evidence type="ECO:0000256" key="1">
    <source>
        <dbReference type="SAM" id="Phobius"/>
    </source>
</evidence>
<evidence type="ECO:0008006" key="4">
    <source>
        <dbReference type="Google" id="ProtNLM"/>
    </source>
</evidence>
<organism evidence="2 3">
    <name type="scientific">Shigella sonnei</name>
    <dbReference type="NCBI Taxonomy" id="624"/>
    <lineage>
        <taxon>Bacteria</taxon>
        <taxon>Pseudomonadati</taxon>
        <taxon>Pseudomonadota</taxon>
        <taxon>Gammaproteobacteria</taxon>
        <taxon>Enterobacterales</taxon>
        <taxon>Enterobacteriaceae</taxon>
        <taxon>Shigella</taxon>
    </lineage>
</organism>
<reference evidence="2 3" key="1">
    <citation type="submission" date="2017-01" db="EMBL/GenBank/DDBJ databases">
        <authorList>
            <consortium name="Pathogen Informatics"/>
        </authorList>
    </citation>
    <scope>NUCLEOTIDE SEQUENCE [LARGE SCALE GENOMIC DNA]</scope>
    <source>
        <strain evidence="2 3">2090STDY5461769</strain>
    </source>
</reference>
<name>A0A8B4CH87_SHISO</name>
<dbReference type="RefSeq" id="WP_052941176.1">
    <property type="nucleotide sequence ID" value="NZ_CATNNS010000099.1"/>
</dbReference>
<keyword evidence="1" id="KW-1133">Transmembrane helix</keyword>
<comment type="caution">
    <text evidence="2">The sequence shown here is derived from an EMBL/GenBank/DDBJ whole genome shotgun (WGS) entry which is preliminary data.</text>
</comment>
<keyword evidence="1" id="KW-0472">Membrane</keyword>
<proteinExistence type="predicted"/>
<evidence type="ECO:0000313" key="2">
    <source>
        <dbReference type="EMBL" id="SIX94915.1"/>
    </source>
</evidence>
<accession>A0A8B4CH87</accession>
<sequence>MAGLRNNNNTQNAQWADYVGDILRGAQPINQLVPQHPYLNDVPLIDELRHQNTHHVILLTLDVAKKKKKKKKKKKILSPITSFDYIHFITTHPSGIKDTLAWLVNASKLMTEFDDNGKIIFNINALKYTKASYFEILGEKYIKITTSSPWLLEKLGKYIFSSRAPQVLELAIGWRGALSESIKGVKFCIWFSVAWRTIEFIMSSERDLVNFLGDFSMDVAKAVIAGGVATAIGSLASFACVSFGFPVILVGGAILLTGIVCTVVLNEIDAQCHLSEKLKYAIRDGLKRQQELDKWKRENMTPFMYVLNTPPVI</sequence>